<dbReference type="InterPro" id="IPR036821">
    <property type="entry name" value="Peptide_deformylase_sf"/>
</dbReference>
<dbReference type="InterPro" id="IPR023635">
    <property type="entry name" value="Peptide_deformylase"/>
</dbReference>
<evidence type="ECO:0000256" key="2">
    <source>
        <dbReference type="HAMAP-Rule" id="MF_00163"/>
    </source>
</evidence>
<evidence type="ECO:0000256" key="1">
    <source>
        <dbReference type="ARBA" id="ARBA00010759"/>
    </source>
</evidence>
<sequence length="191" mass="21924">MTRDDIIALPNPHLRQKSHRIHVITDDIQKLSDDMTSAALDWEDSRPHEISAALAAVQVDRLERVVIVRADFDNKKTRDFMTLINPEIVKYEGDLVADFEGCLSVKHIYGKVPRYTKVRVKALDLEGNEIRFKAEGFLARVLQHEIDHTNGIVFIDHIRDTHDAFYTLDDSGELQPLNYDTSIKDNTDLWG</sequence>
<dbReference type="OrthoDB" id="9804313at2"/>
<comment type="similarity">
    <text evidence="1 2">Belongs to the polypeptide deformylase family.</text>
</comment>
<dbReference type="Gene3D" id="3.90.45.10">
    <property type="entry name" value="Peptide deformylase"/>
    <property type="match status" value="1"/>
</dbReference>
<dbReference type="Proteomes" id="UP000310639">
    <property type="component" value="Chromosome"/>
</dbReference>
<dbReference type="PANTHER" id="PTHR10458:SF22">
    <property type="entry name" value="PEPTIDE DEFORMYLASE"/>
    <property type="match status" value="1"/>
</dbReference>
<accession>A0A4P9A2I9</accession>
<dbReference type="CDD" id="cd00487">
    <property type="entry name" value="Pep_deformylase"/>
    <property type="match status" value="1"/>
</dbReference>
<keyword evidence="2" id="KW-0408">Iron</keyword>
<gene>
    <name evidence="2 3" type="primary">def</name>
    <name evidence="3" type="ORF">FBF37_00710</name>
</gene>
<dbReference type="RefSeq" id="WP_138078509.1">
    <property type="nucleotide sequence ID" value="NZ_CP040004.1"/>
</dbReference>
<protein>
    <recommendedName>
        <fullName evidence="2">Peptide deformylase</fullName>
        <shortName evidence="2">PDF</shortName>
        <ecNumber evidence="2">3.5.1.88</ecNumber>
    </recommendedName>
    <alternativeName>
        <fullName evidence="2">Polypeptide deformylase</fullName>
    </alternativeName>
</protein>
<feature type="binding site" evidence="2">
    <location>
        <position position="148"/>
    </location>
    <ligand>
        <name>Fe cation</name>
        <dbReference type="ChEBI" id="CHEBI:24875"/>
    </ligand>
</feature>
<dbReference type="PANTHER" id="PTHR10458">
    <property type="entry name" value="PEPTIDE DEFORMYLASE"/>
    <property type="match status" value="1"/>
</dbReference>
<dbReference type="KEGG" id="nft:FBF37_00710"/>
<proteinExistence type="inferred from homology"/>
<name>A0A4P9A2I9_9BACT</name>
<feature type="active site" evidence="2">
    <location>
        <position position="145"/>
    </location>
</feature>
<comment type="function">
    <text evidence="2">Removes the formyl group from the N-terminal Met of newly synthesized proteins. Requires at least a dipeptide for an efficient rate of reaction. N-terminal L-methionine is a prerequisite for activity but the enzyme has broad specificity at other positions.</text>
</comment>
<dbReference type="Pfam" id="PF01327">
    <property type="entry name" value="Pep_deformylase"/>
    <property type="match status" value="1"/>
</dbReference>
<keyword evidence="2" id="KW-0648">Protein biosynthesis</keyword>
<evidence type="ECO:0000313" key="4">
    <source>
        <dbReference type="Proteomes" id="UP000310639"/>
    </source>
</evidence>
<dbReference type="AlphaFoldDB" id="A0A4P9A2I9"/>
<dbReference type="GO" id="GO:0006412">
    <property type="term" value="P:translation"/>
    <property type="evidence" value="ECO:0007669"/>
    <property type="project" value="UniProtKB-UniRule"/>
</dbReference>
<feature type="binding site" evidence="2">
    <location>
        <position position="102"/>
    </location>
    <ligand>
        <name>Fe cation</name>
        <dbReference type="ChEBI" id="CHEBI:24875"/>
    </ligand>
</feature>
<feature type="binding site" evidence="2">
    <location>
        <position position="144"/>
    </location>
    <ligand>
        <name>Fe cation</name>
        <dbReference type="ChEBI" id="CHEBI:24875"/>
    </ligand>
</feature>
<dbReference type="GO" id="GO:0042586">
    <property type="term" value="F:peptide deformylase activity"/>
    <property type="evidence" value="ECO:0007669"/>
    <property type="project" value="UniProtKB-UniRule"/>
</dbReference>
<dbReference type="HAMAP" id="MF_00163">
    <property type="entry name" value="Pep_deformylase"/>
    <property type="match status" value="1"/>
</dbReference>
<organism evidence="3 4">
    <name type="scientific">Candidatus Nanosynbacter featherlites</name>
    <dbReference type="NCBI Taxonomy" id="2572088"/>
    <lineage>
        <taxon>Bacteria</taxon>
        <taxon>Candidatus Saccharimonadota</taxon>
        <taxon>Candidatus Saccharimonadia</taxon>
        <taxon>Candidatus Nanosynbacterales</taxon>
        <taxon>Candidatus Nanosynbacteraceae</taxon>
        <taxon>Candidatus Nanosynbacter</taxon>
    </lineage>
</organism>
<evidence type="ECO:0000313" key="3">
    <source>
        <dbReference type="EMBL" id="QCT41993.1"/>
    </source>
</evidence>
<dbReference type="SUPFAM" id="SSF56420">
    <property type="entry name" value="Peptide deformylase"/>
    <property type="match status" value="1"/>
</dbReference>
<keyword evidence="2" id="KW-0479">Metal-binding</keyword>
<reference evidence="3 4" key="1">
    <citation type="submission" date="2019-04" db="EMBL/GenBank/DDBJ databases">
        <title>Saccharibacteria TM7 genomes.</title>
        <authorList>
            <person name="Bor B."/>
            <person name="He X."/>
            <person name="Chen T."/>
            <person name="Dewhirst F.E."/>
        </authorList>
    </citation>
    <scope>NUCLEOTIDE SEQUENCE [LARGE SCALE GENOMIC DNA]</scope>
    <source>
        <strain evidence="3 4">BB001</strain>
    </source>
</reference>
<keyword evidence="2 3" id="KW-0378">Hydrolase</keyword>
<dbReference type="EMBL" id="CP040004">
    <property type="protein sequence ID" value="QCT41993.1"/>
    <property type="molecule type" value="Genomic_DNA"/>
</dbReference>
<dbReference type="PIRSF" id="PIRSF004749">
    <property type="entry name" value="Pep_def"/>
    <property type="match status" value="1"/>
</dbReference>
<dbReference type="PRINTS" id="PR01576">
    <property type="entry name" value="PDEFORMYLASE"/>
</dbReference>
<keyword evidence="4" id="KW-1185">Reference proteome</keyword>
<dbReference type="NCBIfam" id="TIGR00079">
    <property type="entry name" value="pept_deformyl"/>
    <property type="match status" value="1"/>
</dbReference>
<comment type="catalytic activity">
    <reaction evidence="2">
        <text>N-terminal N-formyl-L-methionyl-[peptide] + H2O = N-terminal L-methionyl-[peptide] + formate</text>
        <dbReference type="Rhea" id="RHEA:24420"/>
        <dbReference type="Rhea" id="RHEA-COMP:10639"/>
        <dbReference type="Rhea" id="RHEA-COMP:10640"/>
        <dbReference type="ChEBI" id="CHEBI:15377"/>
        <dbReference type="ChEBI" id="CHEBI:15740"/>
        <dbReference type="ChEBI" id="CHEBI:49298"/>
        <dbReference type="ChEBI" id="CHEBI:64731"/>
        <dbReference type="EC" id="3.5.1.88"/>
    </reaction>
</comment>
<dbReference type="EC" id="3.5.1.88" evidence="2"/>
<dbReference type="GO" id="GO:0046872">
    <property type="term" value="F:metal ion binding"/>
    <property type="evidence" value="ECO:0007669"/>
    <property type="project" value="UniProtKB-KW"/>
</dbReference>
<comment type="cofactor">
    <cofactor evidence="2">
        <name>Fe(2+)</name>
        <dbReference type="ChEBI" id="CHEBI:29033"/>
    </cofactor>
    <text evidence="2">Binds 1 Fe(2+) ion.</text>
</comment>